<dbReference type="EMBL" id="LT598496">
    <property type="protein sequence ID" value="SBV26711.1"/>
    <property type="molecule type" value="Genomic_DNA"/>
</dbReference>
<evidence type="ECO:0000313" key="3">
    <source>
        <dbReference type="Proteomes" id="UP000199393"/>
    </source>
</evidence>
<gene>
    <name evidence="2" type="ORF">GA0070620_2205</name>
</gene>
<keyword evidence="3" id="KW-1185">Reference proteome</keyword>
<dbReference type="RefSeq" id="WP_091589762.1">
    <property type="nucleotide sequence ID" value="NZ_JBHRWG010000003.1"/>
</dbReference>
<dbReference type="AlphaFoldDB" id="A0A1C3N2C6"/>
<evidence type="ECO:0000256" key="1">
    <source>
        <dbReference type="SAM" id="MobiDB-lite"/>
    </source>
</evidence>
<organism evidence="2 3">
    <name type="scientific">Micromonospora krabiensis</name>
    <dbReference type="NCBI Taxonomy" id="307121"/>
    <lineage>
        <taxon>Bacteria</taxon>
        <taxon>Bacillati</taxon>
        <taxon>Actinomycetota</taxon>
        <taxon>Actinomycetes</taxon>
        <taxon>Micromonosporales</taxon>
        <taxon>Micromonosporaceae</taxon>
        <taxon>Micromonospora</taxon>
    </lineage>
</organism>
<sequence length="276" mass="30063">MGADAEIFLFDHDRYRDQVVPALTELLRTGTVVPWLDAVFASATPMGEYGYDVLWRRLAERLREQPVDVARDWPWLGSDLRYVGARPRRRALGRHVGRPSGDDDGRGSGRLPRAGEPVVVEELNALHEALVALYCLGPGQFLGRSVTPDFYLPVLDGQGVGAGDPVRGLLAALSTRGAVLGDQFGVTEGIHGWLDVPETAELAVRLGRLDLPRYEPTLAAMADHAKRGGYPPGEWREMSLSFVRTMATIAADDGRAVLWGNDVSPDTWRGVLGAVA</sequence>
<dbReference type="Proteomes" id="UP000199393">
    <property type="component" value="Chromosome I"/>
</dbReference>
<evidence type="ECO:0000313" key="2">
    <source>
        <dbReference type="EMBL" id="SBV26711.1"/>
    </source>
</evidence>
<dbReference type="OrthoDB" id="3295572at2"/>
<accession>A0A1C3N2C6</accession>
<protein>
    <submittedName>
        <fullName evidence="2">Uncharacterized protein</fullName>
    </submittedName>
</protein>
<reference evidence="3" key="1">
    <citation type="submission" date="2016-06" db="EMBL/GenBank/DDBJ databases">
        <authorList>
            <person name="Varghese N."/>
            <person name="Submissions Spin"/>
        </authorList>
    </citation>
    <scope>NUCLEOTIDE SEQUENCE [LARGE SCALE GENOMIC DNA]</scope>
    <source>
        <strain evidence="3">DSM 45344</strain>
    </source>
</reference>
<name>A0A1C3N2C6_9ACTN</name>
<feature type="region of interest" description="Disordered" evidence="1">
    <location>
        <begin position="93"/>
        <end position="113"/>
    </location>
</feature>
<proteinExistence type="predicted"/>